<dbReference type="eggNOG" id="COG3644">
    <property type="taxonomic scope" value="Bacteria"/>
</dbReference>
<gene>
    <name evidence="1" type="ORF">CAP_6018</name>
</gene>
<accession>A0A017TH45</accession>
<name>A0A017TH45_9BACT</name>
<dbReference type="AlphaFoldDB" id="A0A017TH45"/>
<dbReference type="Proteomes" id="UP000019678">
    <property type="component" value="Unassembled WGS sequence"/>
</dbReference>
<evidence type="ECO:0000313" key="1">
    <source>
        <dbReference type="EMBL" id="EYF08257.1"/>
    </source>
</evidence>
<dbReference type="InterPro" id="IPR018715">
    <property type="entry name" value="DUF2239"/>
</dbReference>
<proteinExistence type="predicted"/>
<reference evidence="1 2" key="1">
    <citation type="submission" date="2013-05" db="EMBL/GenBank/DDBJ databases">
        <title>Genome assembly of Chondromyces apiculatus DSM 436.</title>
        <authorList>
            <person name="Sharma G."/>
            <person name="Khatri I."/>
            <person name="Kaur C."/>
            <person name="Mayilraj S."/>
            <person name="Subramanian S."/>
        </authorList>
    </citation>
    <scope>NUCLEOTIDE SEQUENCE [LARGE SCALE GENOMIC DNA]</scope>
    <source>
        <strain evidence="1 2">DSM 436</strain>
    </source>
</reference>
<protein>
    <recommendedName>
        <fullName evidence="3">DUF2239 domain-containing protein</fullName>
    </recommendedName>
</protein>
<comment type="caution">
    <text evidence="1">The sequence shown here is derived from an EMBL/GenBank/DDBJ whole genome shotgun (WGS) entry which is preliminary data.</text>
</comment>
<sequence length="194" mass="21314">MNDEATYTAFAGQRRLASGDLAQVLQRAQKRAARDPHEVVLLFEDRTGRQIDFNPQSTAEEVVARAAPAPPRAGPGRPKLGVVSREVSLLPRHWEWLEQQPNGISAALRRLVEEASKHDPGKELARLSREATSRFMTAMAGNLAGYEEASRALFAEDKAAFEALIAGWPKDIRGYVAHLASPCFQQGSAPTKRD</sequence>
<evidence type="ECO:0008006" key="3">
    <source>
        <dbReference type="Google" id="ProtNLM"/>
    </source>
</evidence>
<keyword evidence="2" id="KW-1185">Reference proteome</keyword>
<dbReference type="STRING" id="1192034.CAP_6018"/>
<dbReference type="Pfam" id="PF09998">
    <property type="entry name" value="DUF2239"/>
    <property type="match status" value="1"/>
</dbReference>
<organism evidence="1 2">
    <name type="scientific">Chondromyces apiculatus DSM 436</name>
    <dbReference type="NCBI Taxonomy" id="1192034"/>
    <lineage>
        <taxon>Bacteria</taxon>
        <taxon>Pseudomonadati</taxon>
        <taxon>Myxococcota</taxon>
        <taxon>Polyangia</taxon>
        <taxon>Polyangiales</taxon>
        <taxon>Polyangiaceae</taxon>
        <taxon>Chondromyces</taxon>
    </lineage>
</organism>
<dbReference type="RefSeq" id="WP_044236221.1">
    <property type="nucleotide sequence ID" value="NZ_ASRX01000005.1"/>
</dbReference>
<dbReference type="EMBL" id="ASRX01000005">
    <property type="protein sequence ID" value="EYF08257.1"/>
    <property type="molecule type" value="Genomic_DNA"/>
</dbReference>
<evidence type="ECO:0000313" key="2">
    <source>
        <dbReference type="Proteomes" id="UP000019678"/>
    </source>
</evidence>
<dbReference type="OrthoDB" id="282960at2"/>